<gene>
    <name evidence="2" type="ORF">S12H4_43988</name>
</gene>
<feature type="non-terminal residue" evidence="2">
    <location>
        <position position="166"/>
    </location>
</feature>
<dbReference type="EMBL" id="BARW01027059">
    <property type="protein sequence ID" value="GAJ12243.1"/>
    <property type="molecule type" value="Genomic_DNA"/>
</dbReference>
<evidence type="ECO:0000259" key="1">
    <source>
        <dbReference type="Pfam" id="PF13802"/>
    </source>
</evidence>
<name>X1U3T5_9ZZZZ</name>
<protein>
    <recommendedName>
        <fullName evidence="1">Glycoside hydrolase family 31 N-terminal domain-containing protein</fullName>
    </recommendedName>
</protein>
<feature type="domain" description="Glycoside hydrolase family 31 N-terminal" evidence="1">
    <location>
        <begin position="35"/>
        <end position="165"/>
    </location>
</feature>
<proteinExistence type="predicted"/>
<dbReference type="GO" id="GO:0005975">
    <property type="term" value="P:carbohydrate metabolic process"/>
    <property type="evidence" value="ECO:0007669"/>
    <property type="project" value="InterPro"/>
</dbReference>
<accession>X1U3T5</accession>
<sequence>MPEQHEFIQKQDSYEKVKDGLVFHCTTSRGNRVDARLTVCTPHIIRFRMCPDDELRDVKGLLHIKEEWPATAFDVSETPEAVSVDTGAVRFEAQKNPWEYTIHDKAGEVVLKENVRDLDCQNNYRGLPVGFTSQDGKFCRSNETFSLLQEEAFYGFGEKFTRLNKL</sequence>
<comment type="caution">
    <text evidence="2">The sequence shown here is derived from an EMBL/GenBank/DDBJ whole genome shotgun (WGS) entry which is preliminary data.</text>
</comment>
<dbReference type="Pfam" id="PF13802">
    <property type="entry name" value="Gal_mutarotas_2"/>
    <property type="match status" value="1"/>
</dbReference>
<dbReference type="GO" id="GO:0003824">
    <property type="term" value="F:catalytic activity"/>
    <property type="evidence" value="ECO:0007669"/>
    <property type="project" value="InterPro"/>
</dbReference>
<reference evidence="2" key="1">
    <citation type="journal article" date="2014" name="Front. Microbiol.">
        <title>High frequency of phylogenetically diverse reductive dehalogenase-homologous genes in deep subseafloor sedimentary metagenomes.</title>
        <authorList>
            <person name="Kawai M."/>
            <person name="Futagami T."/>
            <person name="Toyoda A."/>
            <person name="Takaki Y."/>
            <person name="Nishi S."/>
            <person name="Hori S."/>
            <person name="Arai W."/>
            <person name="Tsubouchi T."/>
            <person name="Morono Y."/>
            <person name="Uchiyama I."/>
            <person name="Ito T."/>
            <person name="Fujiyama A."/>
            <person name="Inagaki F."/>
            <person name="Takami H."/>
        </authorList>
    </citation>
    <scope>NUCLEOTIDE SEQUENCE</scope>
    <source>
        <strain evidence="2">Expedition CK06-06</strain>
    </source>
</reference>
<organism evidence="2">
    <name type="scientific">marine sediment metagenome</name>
    <dbReference type="NCBI Taxonomy" id="412755"/>
    <lineage>
        <taxon>unclassified sequences</taxon>
        <taxon>metagenomes</taxon>
        <taxon>ecological metagenomes</taxon>
    </lineage>
</organism>
<dbReference type="InterPro" id="IPR025887">
    <property type="entry name" value="Glyco_hydro_31_N_dom"/>
</dbReference>
<dbReference type="AlphaFoldDB" id="X1U3T5"/>
<evidence type="ECO:0000313" key="2">
    <source>
        <dbReference type="EMBL" id="GAJ12243.1"/>
    </source>
</evidence>
<dbReference type="Gene3D" id="2.60.40.1760">
    <property type="entry name" value="glycosyl hydrolase (family 31)"/>
    <property type="match status" value="1"/>
</dbReference>
<dbReference type="SUPFAM" id="SSF74650">
    <property type="entry name" value="Galactose mutarotase-like"/>
    <property type="match status" value="1"/>
</dbReference>
<dbReference type="InterPro" id="IPR011013">
    <property type="entry name" value="Gal_mutarotase_sf_dom"/>
</dbReference>
<dbReference type="GO" id="GO:0030246">
    <property type="term" value="F:carbohydrate binding"/>
    <property type="evidence" value="ECO:0007669"/>
    <property type="project" value="InterPro"/>
</dbReference>